<dbReference type="OrthoDB" id="3240216at2"/>
<feature type="compositionally biased region" description="Low complexity" evidence="1">
    <location>
        <begin position="8"/>
        <end position="23"/>
    </location>
</feature>
<dbReference type="Proteomes" id="UP000271272">
    <property type="component" value="Unassembled WGS sequence"/>
</dbReference>
<evidence type="ECO:0000256" key="1">
    <source>
        <dbReference type="SAM" id="MobiDB-lite"/>
    </source>
</evidence>
<evidence type="ECO:0000313" key="5">
    <source>
        <dbReference type="Proteomes" id="UP000271272"/>
    </source>
</evidence>
<feature type="transmembrane region" description="Helical" evidence="2">
    <location>
        <begin position="63"/>
        <end position="85"/>
    </location>
</feature>
<gene>
    <name evidence="4" type="ORF">EII10_03600</name>
</gene>
<dbReference type="InterPro" id="IPR021949">
    <property type="entry name" value="DUF3566_TM"/>
</dbReference>
<proteinExistence type="predicted"/>
<feature type="region of interest" description="Disordered" evidence="1">
    <location>
        <begin position="1"/>
        <end position="39"/>
    </location>
</feature>
<dbReference type="AlphaFoldDB" id="A0A3P1V7I6"/>
<keyword evidence="2" id="KW-1133">Transmembrane helix</keyword>
<comment type="caution">
    <text evidence="4">The sequence shown here is derived from an EMBL/GenBank/DDBJ whole genome shotgun (WGS) entry which is preliminary data.</text>
</comment>
<keyword evidence="2" id="KW-0812">Transmembrane</keyword>
<evidence type="ECO:0000259" key="3">
    <source>
        <dbReference type="Pfam" id="PF12089"/>
    </source>
</evidence>
<dbReference type="RefSeq" id="WP_124933143.1">
    <property type="nucleotide sequence ID" value="NZ_JAGFOU010000005.1"/>
</dbReference>
<reference evidence="4 5" key="1">
    <citation type="submission" date="2018-11" db="EMBL/GenBank/DDBJ databases">
        <title>Genomes From Bacteria Associated with the Canine Oral Cavity: a Test Case for Automated Genome-Based Taxonomic Assignment.</title>
        <authorList>
            <person name="Coil D.A."/>
            <person name="Jospin G."/>
            <person name="Darling A.E."/>
            <person name="Wallis C."/>
            <person name="Davis I.J."/>
            <person name="Harris S."/>
            <person name="Eisen J.A."/>
            <person name="Holcombe L.J."/>
            <person name="O'Flynn C."/>
        </authorList>
    </citation>
    <scope>NUCLEOTIDE SEQUENCE [LARGE SCALE GENOMIC DNA]</scope>
    <source>
        <strain evidence="4 5">OH5050</strain>
    </source>
</reference>
<feature type="domain" description="DUF3566" evidence="3">
    <location>
        <begin position="44"/>
        <end position="163"/>
    </location>
</feature>
<protein>
    <submittedName>
        <fullName evidence="4">DUF3566 domain-containing protein</fullName>
    </submittedName>
</protein>
<name>A0A3P1V7I6_9ACTO</name>
<accession>A0A3P1V7I6</accession>
<sequence length="164" mass="17180">MSQPLSIPPSGEQSQQSGSSESIADAVGSGPAPVKKSKKTIAGPRRVRLALTRVDPWSVMKAAFLLSFAAGIMMIVATAFVWFMLDAMHVFSNIEGLVGKVAGEESNAFKALVAYLALPQAMAMATIIAVVNIVLMTALTTIGAFLYNITATLVGGIHLTLADE</sequence>
<keyword evidence="2" id="KW-0472">Membrane</keyword>
<feature type="transmembrane region" description="Helical" evidence="2">
    <location>
        <begin position="142"/>
        <end position="161"/>
    </location>
</feature>
<dbReference type="EMBL" id="RQZC01000003">
    <property type="protein sequence ID" value="RRD30164.1"/>
    <property type="molecule type" value="Genomic_DNA"/>
</dbReference>
<organism evidence="4 5">
    <name type="scientific">Actinomyces bowdenii</name>
    <dbReference type="NCBI Taxonomy" id="131109"/>
    <lineage>
        <taxon>Bacteria</taxon>
        <taxon>Bacillati</taxon>
        <taxon>Actinomycetota</taxon>
        <taxon>Actinomycetes</taxon>
        <taxon>Actinomycetales</taxon>
        <taxon>Actinomycetaceae</taxon>
        <taxon>Actinomyces</taxon>
    </lineage>
</organism>
<evidence type="ECO:0000256" key="2">
    <source>
        <dbReference type="SAM" id="Phobius"/>
    </source>
</evidence>
<dbReference type="Pfam" id="PF12089">
    <property type="entry name" value="DUF3566"/>
    <property type="match status" value="1"/>
</dbReference>
<keyword evidence="5" id="KW-1185">Reference proteome</keyword>
<feature type="transmembrane region" description="Helical" evidence="2">
    <location>
        <begin position="112"/>
        <end position="135"/>
    </location>
</feature>
<evidence type="ECO:0000313" key="4">
    <source>
        <dbReference type="EMBL" id="RRD30164.1"/>
    </source>
</evidence>